<dbReference type="PANTHER" id="PTHR46732">
    <property type="entry name" value="ATP-DEPENDENT PROTEASE LA (LON) DOMAIN PROTEIN"/>
    <property type="match status" value="1"/>
</dbReference>
<organism evidence="2 3">
    <name type="scientific">Tetradesmus obliquus</name>
    <name type="common">Green alga</name>
    <name type="synonym">Acutodesmus obliquus</name>
    <dbReference type="NCBI Taxonomy" id="3088"/>
    <lineage>
        <taxon>Eukaryota</taxon>
        <taxon>Viridiplantae</taxon>
        <taxon>Chlorophyta</taxon>
        <taxon>core chlorophytes</taxon>
        <taxon>Chlorophyceae</taxon>
        <taxon>CS clade</taxon>
        <taxon>Sphaeropleales</taxon>
        <taxon>Scenedesmaceae</taxon>
        <taxon>Tetradesmus</taxon>
    </lineage>
</organism>
<keyword evidence="3" id="KW-1185">Reference proteome</keyword>
<evidence type="ECO:0000313" key="2">
    <source>
        <dbReference type="EMBL" id="WIA18332.1"/>
    </source>
</evidence>
<proteinExistence type="predicted"/>
<dbReference type="Proteomes" id="UP001244341">
    <property type="component" value="Chromosome 9b"/>
</dbReference>
<sequence length="484" mass="51205">MRGLRRAAGTAAPTAAAVPVLTRRTTRPLLVPRASDSDEAPEEITRDTIKRLTKLYYYDKAEPLTTSTSQANGSQPDSRQTAAAAASCASSGLHFSNLPLWRTEWAVLPGCQEFLHVLAPHYVHMFEAIFSRPRPWLFGHLLLPAGSRSLGSAGYALASGSSSPLVGVLVQVTRAVRLRDGKFLILATACARFKVVRCVRELPYSVADVELLEDAELADDLQGAAMTAVLQAAGDEVSITSVMAAASAATREAAAAVAWAWLRGYELAVAAQQEWPGPGPREGDSDLETHLLVQELMAHGVSEVLPLPDGVVIGRCDLRQVAAAADTALQETLRNIGHLLQAGQAALEGGGLGLLGSSSSSITSLNTVVQRGVDLQGAEFEHLLSSSAASATLEDLLMLEAAVWAQLDTLIVLANRVRGTRVVGQLEQDKAELRQALLECTSVAQRLRFVLAVLGKHIKVLAAVAAVKSVQGEQRPDGGAGTQS</sequence>
<dbReference type="Gene3D" id="2.30.130.40">
    <property type="entry name" value="LON domain-like"/>
    <property type="match status" value="1"/>
</dbReference>
<dbReference type="SUPFAM" id="SSF88697">
    <property type="entry name" value="PUA domain-like"/>
    <property type="match status" value="1"/>
</dbReference>
<evidence type="ECO:0000259" key="1">
    <source>
        <dbReference type="Pfam" id="PF02190"/>
    </source>
</evidence>
<dbReference type="InterPro" id="IPR003111">
    <property type="entry name" value="Lon_prtase_N"/>
</dbReference>
<evidence type="ECO:0000313" key="3">
    <source>
        <dbReference type="Proteomes" id="UP001244341"/>
    </source>
</evidence>
<name>A0ABY8UD83_TETOB</name>
<feature type="domain" description="Lon N-terminal" evidence="1">
    <location>
        <begin position="107"/>
        <end position="232"/>
    </location>
</feature>
<dbReference type="PANTHER" id="PTHR46732:SF8">
    <property type="entry name" value="ATP-DEPENDENT PROTEASE LA (LON) DOMAIN PROTEIN"/>
    <property type="match status" value="1"/>
</dbReference>
<protein>
    <recommendedName>
        <fullName evidence="1">Lon N-terminal domain-containing protein</fullName>
    </recommendedName>
</protein>
<dbReference type="InterPro" id="IPR015947">
    <property type="entry name" value="PUA-like_sf"/>
</dbReference>
<reference evidence="2 3" key="1">
    <citation type="submission" date="2023-05" db="EMBL/GenBank/DDBJ databases">
        <title>A 100% complete, gapless, phased diploid assembly of the Scenedesmus obliquus UTEX 3031 genome.</title>
        <authorList>
            <person name="Biondi T.C."/>
            <person name="Hanschen E.R."/>
            <person name="Kwon T."/>
            <person name="Eng W."/>
            <person name="Kruse C.P.S."/>
            <person name="Koehler S.I."/>
            <person name="Kunde Y."/>
            <person name="Gleasner C.D."/>
            <person name="You Mak K.T."/>
            <person name="Polle J."/>
            <person name="Hovde B.T."/>
            <person name="Starkenburg S.R."/>
        </authorList>
    </citation>
    <scope>NUCLEOTIDE SEQUENCE [LARGE SCALE GENOMIC DNA]</scope>
    <source>
        <strain evidence="2 3">DOE0152z</strain>
    </source>
</reference>
<dbReference type="Pfam" id="PF02190">
    <property type="entry name" value="LON_substr_bdg"/>
    <property type="match status" value="1"/>
</dbReference>
<gene>
    <name evidence="2" type="ORF">OEZ85_009797</name>
</gene>
<dbReference type="EMBL" id="CP126216">
    <property type="protein sequence ID" value="WIA18332.1"/>
    <property type="molecule type" value="Genomic_DNA"/>
</dbReference>
<dbReference type="InterPro" id="IPR046336">
    <property type="entry name" value="Lon_prtase_N_sf"/>
</dbReference>
<accession>A0ABY8UD83</accession>